<comment type="caution">
    <text evidence="3">The sequence shown here is derived from an EMBL/GenBank/DDBJ whole genome shotgun (WGS) entry which is preliminary data.</text>
</comment>
<sequence>MKKILVTLVVVLVAQFATAQDAFKADVLKVLKASGSAAQMEIAKEQVMNNIPENKRAEFSKDFDASLPSLYDKMAKVYMEVYTHDDIKKMLEFYNSPVGKKIAEKASELTKKNMAASQEWGMELQSMMMKYMQ</sequence>
<evidence type="ECO:0000256" key="1">
    <source>
        <dbReference type="SAM" id="SignalP"/>
    </source>
</evidence>
<dbReference type="InterPro" id="IPR018637">
    <property type="entry name" value="DUF2059"/>
</dbReference>
<keyword evidence="1" id="KW-0732">Signal</keyword>
<feature type="domain" description="DUF2059" evidence="2">
    <location>
        <begin position="72"/>
        <end position="125"/>
    </location>
</feature>
<accession>A0A6I4IHI1</accession>
<dbReference type="EMBL" id="WQLW01000004">
    <property type="protein sequence ID" value="MVO09110.1"/>
    <property type="molecule type" value="Genomic_DNA"/>
</dbReference>
<dbReference type="RefSeq" id="WP_140997491.1">
    <property type="nucleotide sequence ID" value="NZ_VDCZ01000004.1"/>
</dbReference>
<proteinExistence type="predicted"/>
<keyword evidence="4" id="KW-1185">Reference proteome</keyword>
<dbReference type="OrthoDB" id="1143459at2"/>
<feature type="signal peptide" evidence="1">
    <location>
        <begin position="1"/>
        <end position="19"/>
    </location>
</feature>
<reference evidence="4" key="1">
    <citation type="submission" date="2019-05" db="EMBL/GenBank/DDBJ databases">
        <title>Flavobacterium profundi sp. nov., isolated from a deep-sea seamount.</title>
        <authorList>
            <person name="Zhang D.-C."/>
        </authorList>
    </citation>
    <scope>NUCLEOTIDE SEQUENCE [LARGE SCALE GENOMIC DNA]</scope>
    <source>
        <strain evidence="4">TP390</strain>
    </source>
</reference>
<feature type="chain" id="PRO_5026061125" evidence="1">
    <location>
        <begin position="20"/>
        <end position="133"/>
    </location>
</feature>
<protein>
    <submittedName>
        <fullName evidence="3">DUF2059 domain-containing protein</fullName>
    </submittedName>
</protein>
<dbReference type="Proteomes" id="UP000431264">
    <property type="component" value="Unassembled WGS sequence"/>
</dbReference>
<dbReference type="AlphaFoldDB" id="A0A6I4IHI1"/>
<name>A0A6I4IHI1_9FLAO</name>
<evidence type="ECO:0000313" key="3">
    <source>
        <dbReference type="EMBL" id="MVO09110.1"/>
    </source>
</evidence>
<gene>
    <name evidence="3" type="ORF">GOQ30_08010</name>
</gene>
<evidence type="ECO:0000313" key="4">
    <source>
        <dbReference type="Proteomes" id="UP000431264"/>
    </source>
</evidence>
<dbReference type="Pfam" id="PF09832">
    <property type="entry name" value="DUF2059"/>
    <property type="match status" value="1"/>
</dbReference>
<evidence type="ECO:0000259" key="2">
    <source>
        <dbReference type="Pfam" id="PF09832"/>
    </source>
</evidence>
<organism evidence="3 4">
    <name type="scientific">Flavobacterium profundi</name>
    <dbReference type="NCBI Taxonomy" id="1774945"/>
    <lineage>
        <taxon>Bacteria</taxon>
        <taxon>Pseudomonadati</taxon>
        <taxon>Bacteroidota</taxon>
        <taxon>Flavobacteriia</taxon>
        <taxon>Flavobacteriales</taxon>
        <taxon>Flavobacteriaceae</taxon>
        <taxon>Flavobacterium</taxon>
    </lineage>
</organism>